<proteinExistence type="predicted"/>
<dbReference type="InterPro" id="IPR025410">
    <property type="entry name" value="Lant_dehyd"/>
</dbReference>
<dbReference type="InterPro" id="IPR012341">
    <property type="entry name" value="6hp_glycosidase-like_sf"/>
</dbReference>
<organism evidence="3 4">
    <name type="scientific">Stackebrandtia albiflava</name>
    <dbReference type="NCBI Taxonomy" id="406432"/>
    <lineage>
        <taxon>Bacteria</taxon>
        <taxon>Bacillati</taxon>
        <taxon>Actinomycetota</taxon>
        <taxon>Actinomycetes</taxon>
        <taxon>Glycomycetales</taxon>
        <taxon>Glycomycetaceae</taxon>
        <taxon>Stackebrandtia</taxon>
    </lineage>
</organism>
<keyword evidence="1" id="KW-0862">Zinc</keyword>
<evidence type="ECO:0000259" key="2">
    <source>
        <dbReference type="Pfam" id="PF13575"/>
    </source>
</evidence>
<name>A0A562VDD9_9ACTN</name>
<reference evidence="3 4" key="1">
    <citation type="journal article" date="2013" name="Stand. Genomic Sci.">
        <title>Genomic Encyclopedia of Type Strains, Phase I: The one thousand microbial genomes (KMG-I) project.</title>
        <authorList>
            <person name="Kyrpides N.C."/>
            <person name="Woyke T."/>
            <person name="Eisen J.A."/>
            <person name="Garrity G."/>
            <person name="Lilburn T.G."/>
            <person name="Beck B.J."/>
            <person name="Whitman W.B."/>
            <person name="Hugenholtz P."/>
            <person name="Klenk H.P."/>
        </authorList>
    </citation>
    <scope>NUCLEOTIDE SEQUENCE [LARGE SCALE GENOMIC DNA]</scope>
    <source>
        <strain evidence="3 4">DSM 45044</strain>
    </source>
</reference>
<dbReference type="SMART" id="SM01260">
    <property type="entry name" value="LANC_like"/>
    <property type="match status" value="1"/>
</dbReference>
<dbReference type="PIRSF" id="PIRSF037228">
    <property type="entry name" value="Lant_mod_RumM"/>
    <property type="match status" value="1"/>
</dbReference>
<feature type="binding site" evidence="1">
    <location>
        <position position="971"/>
    </location>
    <ligand>
        <name>Zn(2+)</name>
        <dbReference type="ChEBI" id="CHEBI:29105"/>
    </ligand>
</feature>
<evidence type="ECO:0000313" key="3">
    <source>
        <dbReference type="EMBL" id="TWJ15899.1"/>
    </source>
</evidence>
<evidence type="ECO:0000256" key="1">
    <source>
        <dbReference type="PIRSR" id="PIRSR607822-1"/>
    </source>
</evidence>
<dbReference type="RefSeq" id="WP_158645522.1">
    <property type="nucleotide sequence ID" value="NZ_BAABIJ010000001.1"/>
</dbReference>
<dbReference type="Pfam" id="PF13575">
    <property type="entry name" value="DUF4135"/>
    <property type="match status" value="1"/>
</dbReference>
<feature type="binding site" evidence="1">
    <location>
        <position position="925"/>
    </location>
    <ligand>
        <name>Zn(2+)</name>
        <dbReference type="ChEBI" id="CHEBI:29105"/>
    </ligand>
</feature>
<dbReference type="GO" id="GO:0031179">
    <property type="term" value="P:peptide modification"/>
    <property type="evidence" value="ECO:0007669"/>
    <property type="project" value="InterPro"/>
</dbReference>
<keyword evidence="4" id="KW-1185">Reference proteome</keyword>
<dbReference type="CDD" id="cd04792">
    <property type="entry name" value="LanM-like"/>
    <property type="match status" value="1"/>
</dbReference>
<dbReference type="Gene3D" id="1.50.10.10">
    <property type="match status" value="1"/>
</dbReference>
<dbReference type="InterPro" id="IPR007822">
    <property type="entry name" value="LANC-like"/>
</dbReference>
<dbReference type="PRINTS" id="PR01955">
    <property type="entry name" value="LANCFRANKIA"/>
</dbReference>
<gene>
    <name evidence="3" type="ORF">LX16_1618</name>
</gene>
<feature type="domain" description="Lantibiotic biosynthesis protein dehydration" evidence="2">
    <location>
        <begin position="205"/>
        <end position="581"/>
    </location>
</feature>
<protein>
    <submittedName>
        <fullName evidence="3">Type 2 lantibiotic biosynthesis protein LanM</fullName>
    </submittedName>
</protein>
<comment type="caution">
    <text evidence="3">The sequence shown here is derived from an EMBL/GenBank/DDBJ whole genome shotgun (WGS) entry which is preliminary data.</text>
</comment>
<dbReference type="EMBL" id="VLLL01000005">
    <property type="protein sequence ID" value="TWJ15899.1"/>
    <property type="molecule type" value="Genomic_DNA"/>
</dbReference>
<evidence type="ECO:0000313" key="4">
    <source>
        <dbReference type="Proteomes" id="UP000321617"/>
    </source>
</evidence>
<dbReference type="GO" id="GO:0046872">
    <property type="term" value="F:metal ion binding"/>
    <property type="evidence" value="ECO:0007669"/>
    <property type="project" value="UniProtKB-KW"/>
</dbReference>
<keyword evidence="1" id="KW-0479">Metal-binding</keyword>
<dbReference type="InterPro" id="IPR017146">
    <property type="entry name" value="Lanti_2_LanM"/>
</dbReference>
<dbReference type="GO" id="GO:0005975">
    <property type="term" value="P:carbohydrate metabolic process"/>
    <property type="evidence" value="ECO:0007669"/>
    <property type="project" value="InterPro"/>
</dbReference>
<dbReference type="Pfam" id="PF05147">
    <property type="entry name" value="LANC_like"/>
    <property type="match status" value="1"/>
</dbReference>
<sequence>MDSDLATRLAAAAPLAERLHGTDAIEGDAPAASARLDRWRGREPFTDPRHWAARLAAEGIDETLLRRLLAESPRSLGARLDPPEWGAWIDDDADVPVVTGEQNPFFAPVAGRLVYPAVDDVRRALTDLGKDHEVAPFDVEPVVTRLADELLWVVHAMMGRTMALRLALSRARGDLTADDAAGRFDQFMTMTREPGGRRDLFAEHPVLARQLTIAVTAWRDNTIRLARRIVADADDLARTFHDGTPLGTVTAIEAGAGDGHRGGQSVAIVHWGDTRIVYKPRSLAVDVRFARLIAWCNDAGLTLPLRAVRCLDRGDHGWAEYVARESCADADAVHRFYRRQGSLLAILGLLRANDMHAENLIAAGEVPVLVDVETLLQPRLPDDNTQLTPAERLAHTAAAESLLQTGLLPTPVWVNRDGDSVDLSGIGHRPGQRGSIPVPVLTGLGTDTMRVAMDRIDLDTPDHRPVDEDAELHLLDYADDLAAGYEETHRLLRDRRAELSADDGPLAAFAGTRVRVLLQSTIVYGTLLRTGFHPDVLRDGLDRERHLDFLWRRVARTPGLAAAIPAERRDLWRGDIPYFTTDPDGDVLYDSDDAPVAGLAVTPGLPAAMEALRAWDDDHLRDQVAVIRGSLAAATMNTAARFDYPRYDLPTVDGPASADALVEAAARVGDRLAADAYRDGGSAQWLGLSSQMGRNWALGPLTPDLFNGASGVALFLGELWRATGDDRYRTLAAEATVTIRRQIARGGGIGAHGMAGLPGVAYAFARLSDLLEDESLSHAADDATRTTLAETGRDGEFDVISGAAGTIAALRGVHARRPGGAATDAIRAAADHLLRTAAPQATGIGWTPGLIADNDLADRPLSGFGHGVGGIAWALGEAAALLDDDRYRRAAYDALAYETGLFDPAAKVWKDVRDPDGTATICAWCHGATGILLARLGLRDLVGDEAVTGDVAHALTDMRRRGLGLSHSLCHGDAGTIDAMLTAGIVLDRADLREEAARHAAAMLRTTDTQGYVCGLPFGQTAPSLMVGLAGIGHGFLRVADPHTVPSVLTLAVPGAPKRP</sequence>
<feature type="binding site" evidence="1">
    <location>
        <position position="970"/>
    </location>
    <ligand>
        <name>Zn(2+)</name>
        <dbReference type="ChEBI" id="CHEBI:29105"/>
    </ligand>
</feature>
<dbReference type="SUPFAM" id="SSF158745">
    <property type="entry name" value="LanC-like"/>
    <property type="match status" value="1"/>
</dbReference>
<dbReference type="AlphaFoldDB" id="A0A562VDD9"/>
<dbReference type="Proteomes" id="UP000321617">
    <property type="component" value="Unassembled WGS sequence"/>
</dbReference>
<dbReference type="NCBIfam" id="TIGR03897">
    <property type="entry name" value="lanti_2_LanM"/>
    <property type="match status" value="1"/>
</dbReference>
<dbReference type="PRINTS" id="PR01950">
    <property type="entry name" value="LANCSUPER"/>
</dbReference>
<accession>A0A562VDD9</accession>
<dbReference type="OrthoDB" id="9148343at2"/>